<dbReference type="EMBL" id="BNJK01000001">
    <property type="protein sequence ID" value="GHO92722.1"/>
    <property type="molecule type" value="Genomic_DNA"/>
</dbReference>
<keyword evidence="5" id="KW-0067">ATP-binding</keyword>
<evidence type="ECO:0000256" key="1">
    <source>
        <dbReference type="ARBA" id="ARBA00010688"/>
    </source>
</evidence>
<evidence type="ECO:0000256" key="4">
    <source>
        <dbReference type="ARBA" id="ARBA00022777"/>
    </source>
</evidence>
<proteinExistence type="inferred from homology"/>
<keyword evidence="2" id="KW-0808">Transferase</keyword>
<dbReference type="PANTHER" id="PTHR43085:SF1">
    <property type="entry name" value="PSEUDOURIDINE KINASE-RELATED"/>
    <property type="match status" value="1"/>
</dbReference>
<gene>
    <name evidence="7" type="ORF">KSF_027700</name>
</gene>
<evidence type="ECO:0000256" key="5">
    <source>
        <dbReference type="ARBA" id="ARBA00022840"/>
    </source>
</evidence>
<keyword evidence="3" id="KW-0547">Nucleotide-binding</keyword>
<evidence type="ECO:0000313" key="8">
    <source>
        <dbReference type="Proteomes" id="UP000597444"/>
    </source>
</evidence>
<dbReference type="AlphaFoldDB" id="A0A8J3N0A5"/>
<dbReference type="GO" id="GO:0005524">
    <property type="term" value="F:ATP binding"/>
    <property type="evidence" value="ECO:0007669"/>
    <property type="project" value="UniProtKB-KW"/>
</dbReference>
<keyword evidence="8" id="KW-1185">Reference proteome</keyword>
<evidence type="ECO:0000256" key="2">
    <source>
        <dbReference type="ARBA" id="ARBA00022679"/>
    </source>
</evidence>
<dbReference type="InterPro" id="IPR050306">
    <property type="entry name" value="PfkB_Carbo_kinase"/>
</dbReference>
<dbReference type="InterPro" id="IPR011611">
    <property type="entry name" value="PfkB_dom"/>
</dbReference>
<dbReference type="RefSeq" id="WP_220203542.1">
    <property type="nucleotide sequence ID" value="NZ_BNJK01000001.1"/>
</dbReference>
<sequence length="330" mass="35837">MAIDVLSFGETMLRLTAPGGVRLETTPVLQVYVGGTESNTLSCLARLGLDATWMSALPSTPIGRHVETELRGHGVDTRHIVWAGDSARLGTFYAEEAVNPLGLQVHYDRANSACALINPDAVNYDLVDMAKMLHLTGITPGIGEGAREVFRRLLVRAREHQVPLSFDVNYRAKLWSPTEAAKGTEEACRQARILFCARADAAELWGITGTPEEILRQMSQRFAGEGKTLVLTLGSEGSAELRNGVYATAPIFPTEGTIRFGSGDAFDAGYLYACLDGPLYQEVYERYGVTPLSFGNALASLKRCIAGDIAVVTPEEVRALLVRKDGARFR</sequence>
<organism evidence="7 8">
    <name type="scientific">Reticulibacter mediterranei</name>
    <dbReference type="NCBI Taxonomy" id="2778369"/>
    <lineage>
        <taxon>Bacteria</taxon>
        <taxon>Bacillati</taxon>
        <taxon>Chloroflexota</taxon>
        <taxon>Ktedonobacteria</taxon>
        <taxon>Ktedonobacterales</taxon>
        <taxon>Reticulibacteraceae</taxon>
        <taxon>Reticulibacter</taxon>
    </lineage>
</organism>
<evidence type="ECO:0000313" key="7">
    <source>
        <dbReference type="EMBL" id="GHO92722.1"/>
    </source>
</evidence>
<dbReference type="CDD" id="cd01166">
    <property type="entry name" value="KdgK"/>
    <property type="match status" value="1"/>
</dbReference>
<dbReference type="SUPFAM" id="SSF53613">
    <property type="entry name" value="Ribokinase-like"/>
    <property type="match status" value="1"/>
</dbReference>
<keyword evidence="4 7" id="KW-0418">Kinase</keyword>
<accession>A0A8J3N0A5</accession>
<dbReference type="InterPro" id="IPR029056">
    <property type="entry name" value="Ribokinase-like"/>
</dbReference>
<dbReference type="GO" id="GO:0016301">
    <property type="term" value="F:kinase activity"/>
    <property type="evidence" value="ECO:0007669"/>
    <property type="project" value="UniProtKB-KW"/>
</dbReference>
<comment type="caution">
    <text evidence="7">The sequence shown here is derived from an EMBL/GenBank/DDBJ whole genome shotgun (WGS) entry which is preliminary data.</text>
</comment>
<feature type="domain" description="Carbohydrate kinase PfkB" evidence="6">
    <location>
        <begin position="4"/>
        <end position="306"/>
    </location>
</feature>
<dbReference type="Pfam" id="PF00294">
    <property type="entry name" value="PfkB"/>
    <property type="match status" value="1"/>
</dbReference>
<protein>
    <submittedName>
        <fullName evidence="7">2-keto-3-deoxygluconate kinase</fullName>
    </submittedName>
</protein>
<name>A0A8J3N0A5_9CHLR</name>
<dbReference type="PANTHER" id="PTHR43085">
    <property type="entry name" value="HEXOKINASE FAMILY MEMBER"/>
    <property type="match status" value="1"/>
</dbReference>
<comment type="similarity">
    <text evidence="1">Belongs to the carbohydrate kinase PfkB family.</text>
</comment>
<dbReference type="Gene3D" id="3.40.1190.20">
    <property type="match status" value="1"/>
</dbReference>
<reference evidence="7" key="1">
    <citation type="submission" date="2020-10" db="EMBL/GenBank/DDBJ databases">
        <title>Taxonomic study of unclassified bacteria belonging to the class Ktedonobacteria.</title>
        <authorList>
            <person name="Yabe S."/>
            <person name="Wang C.M."/>
            <person name="Zheng Y."/>
            <person name="Sakai Y."/>
            <person name="Cavaletti L."/>
            <person name="Monciardini P."/>
            <person name="Donadio S."/>
        </authorList>
    </citation>
    <scope>NUCLEOTIDE SEQUENCE</scope>
    <source>
        <strain evidence="7">ID150040</strain>
    </source>
</reference>
<evidence type="ECO:0000256" key="3">
    <source>
        <dbReference type="ARBA" id="ARBA00022741"/>
    </source>
</evidence>
<evidence type="ECO:0000259" key="6">
    <source>
        <dbReference type="Pfam" id="PF00294"/>
    </source>
</evidence>
<dbReference type="Proteomes" id="UP000597444">
    <property type="component" value="Unassembled WGS sequence"/>
</dbReference>